<proteinExistence type="inferred from homology"/>
<dbReference type="InterPro" id="IPR012312">
    <property type="entry name" value="Hemerythrin-like"/>
</dbReference>
<feature type="domain" description="GGDEF" evidence="7">
    <location>
        <begin position="782"/>
        <end position="916"/>
    </location>
</feature>
<dbReference type="InterPro" id="IPR012827">
    <property type="entry name" value="Hemerythrin_metal-bd"/>
</dbReference>
<dbReference type="InterPro" id="IPR043128">
    <property type="entry name" value="Rev_trsase/Diguanyl_cyclase"/>
</dbReference>
<dbReference type="InterPro" id="IPR052155">
    <property type="entry name" value="Biofilm_reg_signaling"/>
</dbReference>
<dbReference type="SUPFAM" id="SSF55785">
    <property type="entry name" value="PYP-like sensor domain (PAS domain)"/>
    <property type="match status" value="3"/>
</dbReference>
<dbReference type="SUPFAM" id="SSF141868">
    <property type="entry name" value="EAL domain-like"/>
    <property type="match status" value="1"/>
</dbReference>
<dbReference type="InterPro" id="IPR000700">
    <property type="entry name" value="PAS-assoc_C"/>
</dbReference>
<dbReference type="SUPFAM" id="SSF55073">
    <property type="entry name" value="Nucleotide cyclase"/>
    <property type="match status" value="1"/>
</dbReference>
<dbReference type="SMART" id="SM00267">
    <property type="entry name" value="GGDEF"/>
    <property type="match status" value="1"/>
</dbReference>
<dbReference type="SMART" id="SM00091">
    <property type="entry name" value="PAS"/>
    <property type="match status" value="3"/>
</dbReference>
<organism evidence="8 9">
    <name type="scientific">Arcobacter acticola</name>
    <dbReference type="NCBI Taxonomy" id="1849015"/>
    <lineage>
        <taxon>Bacteria</taxon>
        <taxon>Pseudomonadati</taxon>
        <taxon>Campylobacterota</taxon>
        <taxon>Epsilonproteobacteria</taxon>
        <taxon>Campylobacterales</taxon>
        <taxon>Arcobacteraceae</taxon>
        <taxon>Arcobacter</taxon>
    </lineage>
</organism>
<dbReference type="PANTHER" id="PTHR44757:SF2">
    <property type="entry name" value="BIOFILM ARCHITECTURE MAINTENANCE PROTEIN MBAA"/>
    <property type="match status" value="1"/>
</dbReference>
<dbReference type="PROSITE" id="PS50112">
    <property type="entry name" value="PAS"/>
    <property type="match status" value="3"/>
</dbReference>
<dbReference type="CDD" id="cd00130">
    <property type="entry name" value="PAS"/>
    <property type="match status" value="3"/>
</dbReference>
<dbReference type="KEGG" id="paco:AACT_2092"/>
<dbReference type="NCBIfam" id="TIGR02481">
    <property type="entry name" value="hemeryth_dom"/>
    <property type="match status" value="1"/>
</dbReference>
<dbReference type="PANTHER" id="PTHR44757">
    <property type="entry name" value="DIGUANYLATE CYCLASE DGCP"/>
    <property type="match status" value="1"/>
</dbReference>
<name>A0A6M8EGN1_9BACT</name>
<feature type="domain" description="PAS" evidence="4">
    <location>
        <begin position="622"/>
        <end position="671"/>
    </location>
</feature>
<dbReference type="Pfam" id="PF01590">
    <property type="entry name" value="GAF"/>
    <property type="match status" value="1"/>
</dbReference>
<feature type="domain" description="PAC" evidence="5">
    <location>
        <begin position="444"/>
        <end position="498"/>
    </location>
</feature>
<dbReference type="Gene3D" id="1.20.120.50">
    <property type="entry name" value="Hemerythrin-like"/>
    <property type="match status" value="1"/>
</dbReference>
<evidence type="ECO:0000259" key="4">
    <source>
        <dbReference type="PROSITE" id="PS50112"/>
    </source>
</evidence>
<dbReference type="Proteomes" id="UP000503483">
    <property type="component" value="Chromosome"/>
</dbReference>
<dbReference type="CDD" id="cd12107">
    <property type="entry name" value="Hemerythrin"/>
    <property type="match status" value="1"/>
</dbReference>
<dbReference type="PROSITE" id="PS50887">
    <property type="entry name" value="GGDEF"/>
    <property type="match status" value="1"/>
</dbReference>
<dbReference type="PROSITE" id="PS50113">
    <property type="entry name" value="PAC"/>
    <property type="match status" value="3"/>
</dbReference>
<evidence type="ECO:0000259" key="6">
    <source>
        <dbReference type="PROSITE" id="PS50883"/>
    </source>
</evidence>
<dbReference type="NCBIfam" id="TIGR00229">
    <property type="entry name" value="sensory_box"/>
    <property type="match status" value="3"/>
</dbReference>
<evidence type="ECO:0000256" key="2">
    <source>
        <dbReference type="ARBA" id="ARBA00022723"/>
    </source>
</evidence>
<dbReference type="Gene3D" id="1.20.120.30">
    <property type="entry name" value="Aspartate receptor, ligand-binding domain"/>
    <property type="match status" value="1"/>
</dbReference>
<dbReference type="SMART" id="SM00086">
    <property type="entry name" value="PAC"/>
    <property type="match status" value="3"/>
</dbReference>
<dbReference type="SMART" id="SM00052">
    <property type="entry name" value="EAL"/>
    <property type="match status" value="1"/>
</dbReference>
<dbReference type="Gene3D" id="3.30.70.270">
    <property type="match status" value="1"/>
</dbReference>
<dbReference type="Gene3D" id="3.30.450.20">
    <property type="entry name" value="PAS domain"/>
    <property type="match status" value="3"/>
</dbReference>
<dbReference type="InterPro" id="IPR013656">
    <property type="entry name" value="PAS_4"/>
</dbReference>
<dbReference type="GO" id="GO:0046872">
    <property type="term" value="F:metal ion binding"/>
    <property type="evidence" value="ECO:0007669"/>
    <property type="project" value="UniProtKB-KW"/>
</dbReference>
<feature type="domain" description="PAS" evidence="4">
    <location>
        <begin position="372"/>
        <end position="442"/>
    </location>
</feature>
<dbReference type="CDD" id="cd01949">
    <property type="entry name" value="GGDEF"/>
    <property type="match status" value="1"/>
</dbReference>
<evidence type="ECO:0000259" key="5">
    <source>
        <dbReference type="PROSITE" id="PS50113"/>
    </source>
</evidence>
<dbReference type="Pfam" id="PF01814">
    <property type="entry name" value="Hemerythrin"/>
    <property type="match status" value="1"/>
</dbReference>
<dbReference type="Gene3D" id="3.30.450.40">
    <property type="match status" value="1"/>
</dbReference>
<accession>A0A6M8EGN1</accession>
<evidence type="ECO:0000313" key="9">
    <source>
        <dbReference type="Proteomes" id="UP000503483"/>
    </source>
</evidence>
<dbReference type="PROSITE" id="PS50883">
    <property type="entry name" value="EAL"/>
    <property type="match status" value="1"/>
</dbReference>
<dbReference type="EMBL" id="CP042652">
    <property type="protein sequence ID" value="QKE29222.1"/>
    <property type="molecule type" value="Genomic_DNA"/>
</dbReference>
<dbReference type="InterPro" id="IPR035919">
    <property type="entry name" value="EAL_sf"/>
</dbReference>
<dbReference type="Pfam" id="PF13682">
    <property type="entry name" value="CZB"/>
    <property type="match status" value="1"/>
</dbReference>
<sequence length="1302" mass="150200">MKTIDIFPWNNHFDTGLEFIDTQHSKLVAILNRLATFVTYKSNTEELNCIFDELIEYALCHFQSEEKIWHKYLENDILNIEHKNTHQKFIDKILQFKKEQDLKPFNQLSNEVLAFLVDWLVSHILKTDRKMAYIILGVESGLDINTAKNEAENKLNDNHNILIEIIISIYSTLFPNTLELIKELKQHQKHEETIIFQDKYLQLFLELSSSFINLPLDQIDLQINNALKEMATFVGADRAYIFDYNFDLNTATNTYEWCNTDIEPHIQNLQNICMSFVVDWPELHSKGKYVIIEDVKALQEGKLKEILSSQDIKSLVTFPLFENNKCIGFVGFDAVKKLHKFTKLEIELLGFFSRLLGNIANKKRIETELKYERSFLKTLIQDIPDLIWLKNKDGVYLACNNRFEDFFGASESEIIGKTDYDFIEKSQADRFRENDNKVLLTKKQNINEEEVTFVKDGHKEILSTSKTPFHDSNGNFIGVLGVARDITATKKLEKNLILERNRFESYLYAVEAIIVSIDINGCITLVNRKGCDLLGYPQEELIGKQWFEFCLPQPEGKENVYPVFLEIINGNLEGKEYFENYIVTKNKEKKLIAWHNSLLLDESNQIIGTLSAGEDITQRRVSENKLHLAASVFTHSHEGIIITSSENKIIDVNHAVEVMTGYSKEELIGHNPKILSSGKHLSIFYKEMWEELNKNSSWTGEIWNKRKDGTLFPEMLTITAVKDDFGELIHYVALFADISGLKEQQKHLEYIAHYDALTGLPNRILLSDRLHQAMLHAHRNKSTIAIIYLDLDGFKEINDSYGHNIGDKFLTIIANRMKKTLRECDTIARLGGDEFVAVLHNLGNHKECKPMINRLLQAASETVTIEKCDMKVTASLGVTFFDDKDTFDADQLLRFADQAMYQAKLAGKNRFHIFDAVHDENIRTQHANIEIIETALKNNEFMLYYQPKVNMKKGTVVGLEALIRWNHKTKGILTPGYFLPMIKGDLLSIQIGEWVLNEAFEQIECWEKEGLEIVVSINIDALHLLSGSIFNYLKKLFNKYPTVKPNNIILEVLETSAIEDIEKVSQIMETCKKIGINFALDDFGTGYSSLTYLKRLPVSELKIDQSFVRDMLFDTDDLAILEGIISLATAFRRDIIAEGVENIKQGQILLQLGCEVAQGYFIAYPMPAENIVKWINTWKPNVLWNNISPISREDIHLLHAKIEHSSWIKNIISFLTNNSFTVEEQNHRECRFSQWLYGENTKKYENKCEFQSIIDIHFTIHEHANKLIRLKKSGLPISENNIKILNDLSKQLIDLLNKCYLI</sequence>
<dbReference type="Gene3D" id="3.20.20.450">
    <property type="entry name" value="EAL domain"/>
    <property type="match status" value="1"/>
</dbReference>
<dbReference type="InterPro" id="IPR029787">
    <property type="entry name" value="Nucleotide_cyclase"/>
</dbReference>
<dbReference type="Pfam" id="PF08448">
    <property type="entry name" value="PAS_4"/>
    <property type="match status" value="1"/>
</dbReference>
<dbReference type="Pfam" id="PF13426">
    <property type="entry name" value="PAS_9"/>
    <property type="match status" value="2"/>
</dbReference>
<dbReference type="RefSeq" id="WP_172126781.1">
    <property type="nucleotide sequence ID" value="NZ_CP042652.1"/>
</dbReference>
<feature type="domain" description="PAC" evidence="5">
    <location>
        <begin position="576"/>
        <end position="628"/>
    </location>
</feature>
<evidence type="ECO:0000256" key="1">
    <source>
        <dbReference type="ARBA" id="ARBA00010587"/>
    </source>
</evidence>
<dbReference type="SMART" id="SM00065">
    <property type="entry name" value="GAF"/>
    <property type="match status" value="1"/>
</dbReference>
<evidence type="ECO:0000256" key="3">
    <source>
        <dbReference type="ARBA" id="ARBA00023004"/>
    </source>
</evidence>
<dbReference type="CDD" id="cd01948">
    <property type="entry name" value="EAL"/>
    <property type="match status" value="1"/>
</dbReference>
<keyword evidence="9" id="KW-1185">Reference proteome</keyword>
<dbReference type="InterPro" id="IPR025991">
    <property type="entry name" value="Chemoreceptor_zinc-bind_dom"/>
</dbReference>
<feature type="domain" description="PAS" evidence="4">
    <location>
        <begin position="499"/>
        <end position="571"/>
    </location>
</feature>
<dbReference type="NCBIfam" id="TIGR00254">
    <property type="entry name" value="GGDEF"/>
    <property type="match status" value="1"/>
</dbReference>
<dbReference type="InterPro" id="IPR035965">
    <property type="entry name" value="PAS-like_dom_sf"/>
</dbReference>
<evidence type="ECO:0000259" key="7">
    <source>
        <dbReference type="PROSITE" id="PS50887"/>
    </source>
</evidence>
<dbReference type="InterPro" id="IPR029016">
    <property type="entry name" value="GAF-like_dom_sf"/>
</dbReference>
<dbReference type="SUPFAM" id="SSF55781">
    <property type="entry name" value="GAF domain-like"/>
    <property type="match status" value="1"/>
</dbReference>
<dbReference type="InterPro" id="IPR000014">
    <property type="entry name" value="PAS"/>
</dbReference>
<dbReference type="Pfam" id="PF00563">
    <property type="entry name" value="EAL"/>
    <property type="match status" value="1"/>
</dbReference>
<dbReference type="SUPFAM" id="SSF47188">
    <property type="entry name" value="Hemerythrin-like"/>
    <property type="match status" value="1"/>
</dbReference>
<dbReference type="Pfam" id="PF00990">
    <property type="entry name" value="GGDEF"/>
    <property type="match status" value="1"/>
</dbReference>
<gene>
    <name evidence="8" type="ORF">AACT_2092</name>
</gene>
<comment type="similarity">
    <text evidence="1">Belongs to the hemerythrin family.</text>
</comment>
<evidence type="ECO:0000313" key="8">
    <source>
        <dbReference type="EMBL" id="QKE29222.1"/>
    </source>
</evidence>
<dbReference type="InterPro" id="IPR035938">
    <property type="entry name" value="Hemerythrin-like_sf"/>
</dbReference>
<feature type="domain" description="PAC" evidence="5">
    <location>
        <begin position="698"/>
        <end position="750"/>
    </location>
</feature>
<dbReference type="FunFam" id="3.30.70.270:FF:000001">
    <property type="entry name" value="Diguanylate cyclase domain protein"/>
    <property type="match status" value="1"/>
</dbReference>
<dbReference type="GO" id="GO:0003824">
    <property type="term" value="F:catalytic activity"/>
    <property type="evidence" value="ECO:0007669"/>
    <property type="project" value="UniProtKB-ARBA"/>
</dbReference>
<dbReference type="InterPro" id="IPR000160">
    <property type="entry name" value="GGDEF_dom"/>
</dbReference>
<keyword evidence="2" id="KW-0479">Metal-binding</keyword>
<dbReference type="InterPro" id="IPR001633">
    <property type="entry name" value="EAL_dom"/>
</dbReference>
<keyword evidence="3" id="KW-0408">Iron</keyword>
<dbReference type="InterPro" id="IPR003018">
    <property type="entry name" value="GAF"/>
</dbReference>
<dbReference type="InterPro" id="IPR001610">
    <property type="entry name" value="PAC"/>
</dbReference>
<dbReference type="NCBIfam" id="NF033749">
    <property type="entry name" value="bact_hemeryth"/>
    <property type="match status" value="1"/>
</dbReference>
<feature type="domain" description="EAL" evidence="6">
    <location>
        <begin position="925"/>
        <end position="1179"/>
    </location>
</feature>
<reference evidence="8 9" key="1">
    <citation type="submission" date="2019-08" db="EMBL/GenBank/DDBJ databases">
        <title>Complete genome sequence of Arcobacter acticola.</title>
        <authorList>
            <person name="Miller W."/>
        </authorList>
    </citation>
    <scope>NUCLEOTIDE SEQUENCE [LARGE SCALE GENOMIC DNA]</scope>
    <source>
        <strain evidence="8 9">KCTC 52212</strain>
    </source>
</reference>
<protein>
    <submittedName>
        <fullName evidence="8">Multi-sensor domain-containing diguanylate cyclase/phosphodiesterase</fullName>
    </submittedName>
</protein>